<dbReference type="FunFam" id="3.30.505.10:FF:000028">
    <property type="entry name" value="Suppressor of cytokine signaling 5"/>
    <property type="match status" value="1"/>
</dbReference>
<dbReference type="PROSITE" id="PS50001">
    <property type="entry name" value="SH2"/>
    <property type="match status" value="1"/>
</dbReference>
<feature type="region of interest" description="Disordered" evidence="7">
    <location>
        <begin position="1"/>
        <end position="29"/>
    </location>
</feature>
<reference evidence="11 12" key="1">
    <citation type="submission" date="2025-04" db="UniProtKB">
        <authorList>
            <consortium name="RefSeq"/>
        </authorList>
    </citation>
    <scope>IDENTIFICATION</scope>
    <source>
        <tissue evidence="11 12">Liver</tissue>
    </source>
</reference>
<feature type="region of interest" description="Disordered" evidence="7">
    <location>
        <begin position="155"/>
        <end position="184"/>
    </location>
</feature>
<feature type="compositionally biased region" description="Basic and acidic residues" evidence="7">
    <location>
        <begin position="169"/>
        <end position="180"/>
    </location>
</feature>
<accession>A0A9F2NC47</accession>
<evidence type="ECO:0000259" key="9">
    <source>
        <dbReference type="PROSITE" id="PS50225"/>
    </source>
</evidence>
<dbReference type="PANTHER" id="PTHR10155">
    <property type="entry name" value="PHOSPHATIDYLINOSITOL 3-KINASE REGULATORY SUBUNIT"/>
    <property type="match status" value="1"/>
</dbReference>
<keyword evidence="2" id="KW-0341">Growth regulation</keyword>
<dbReference type="SUPFAM" id="SSF158235">
    <property type="entry name" value="SOCS box-like"/>
    <property type="match status" value="1"/>
</dbReference>
<protein>
    <submittedName>
        <fullName evidence="11 12">Suppressor of cytokine signaling 4</fullName>
    </submittedName>
</protein>
<keyword evidence="4" id="KW-0833">Ubl conjugation pathway</keyword>
<dbReference type="SMART" id="SM00252">
    <property type="entry name" value="SH2"/>
    <property type="match status" value="1"/>
</dbReference>
<evidence type="ECO:0000313" key="11">
    <source>
        <dbReference type="RefSeq" id="XP_007427427.1"/>
    </source>
</evidence>
<dbReference type="PROSITE" id="PS50225">
    <property type="entry name" value="SOCS"/>
    <property type="match status" value="1"/>
</dbReference>
<comment type="pathway">
    <text evidence="1">Protein modification; protein ubiquitination.</text>
</comment>
<dbReference type="KEGG" id="pbi:103053679"/>
<evidence type="ECO:0000256" key="6">
    <source>
        <dbReference type="PROSITE-ProRule" id="PRU00191"/>
    </source>
</evidence>
<dbReference type="RefSeq" id="XP_007427427.1">
    <property type="nucleotide sequence ID" value="XM_007427365.3"/>
</dbReference>
<dbReference type="GO" id="GO:0046854">
    <property type="term" value="P:phosphatidylinositol phosphate biosynthetic process"/>
    <property type="evidence" value="ECO:0007669"/>
    <property type="project" value="TreeGrafter"/>
</dbReference>
<keyword evidence="5 6" id="KW-0727">SH2 domain</keyword>
<dbReference type="InterPro" id="IPR022252">
    <property type="entry name" value="SOCS4/SOCS5_dom"/>
</dbReference>
<dbReference type="SMART" id="SM00969">
    <property type="entry name" value="SOCS_box"/>
    <property type="match status" value="1"/>
</dbReference>
<dbReference type="OrthoDB" id="8820570at2759"/>
<dbReference type="OMA" id="RINNNPC"/>
<keyword evidence="3" id="KW-0734">Signal transduction inhibitor</keyword>
<keyword evidence="10" id="KW-1185">Reference proteome</keyword>
<dbReference type="InterPro" id="IPR036860">
    <property type="entry name" value="SH2_dom_sf"/>
</dbReference>
<dbReference type="Pfam" id="PF00017">
    <property type="entry name" value="SH2"/>
    <property type="match status" value="1"/>
</dbReference>
<dbReference type="Pfam" id="PF07525">
    <property type="entry name" value="SOCS_box"/>
    <property type="match status" value="1"/>
</dbReference>
<dbReference type="GeneID" id="103053679"/>
<evidence type="ECO:0000256" key="2">
    <source>
        <dbReference type="ARBA" id="ARBA00022604"/>
    </source>
</evidence>
<dbReference type="InterPro" id="IPR036036">
    <property type="entry name" value="SOCS_box-like_dom_sf"/>
</dbReference>
<dbReference type="SMART" id="SM00253">
    <property type="entry name" value="SOCS"/>
    <property type="match status" value="1"/>
</dbReference>
<dbReference type="Gene3D" id="3.30.505.10">
    <property type="entry name" value="SH2 domain"/>
    <property type="match status" value="1"/>
</dbReference>
<dbReference type="GO" id="GO:0005942">
    <property type="term" value="C:phosphatidylinositol 3-kinase complex"/>
    <property type="evidence" value="ECO:0007669"/>
    <property type="project" value="TreeGrafter"/>
</dbReference>
<dbReference type="GO" id="GO:0046935">
    <property type="term" value="F:1-phosphatidylinositol-3-kinase regulator activity"/>
    <property type="evidence" value="ECO:0007669"/>
    <property type="project" value="TreeGrafter"/>
</dbReference>
<evidence type="ECO:0000256" key="1">
    <source>
        <dbReference type="ARBA" id="ARBA00004906"/>
    </source>
</evidence>
<dbReference type="PANTHER" id="PTHR10155:SF21">
    <property type="entry name" value="SUPPRESSOR OF CYTOKINE SIGNALING 4"/>
    <property type="match status" value="1"/>
</dbReference>
<evidence type="ECO:0000256" key="4">
    <source>
        <dbReference type="ARBA" id="ARBA00022786"/>
    </source>
</evidence>
<feature type="compositionally biased region" description="Acidic residues" evidence="7">
    <location>
        <begin position="220"/>
        <end position="229"/>
    </location>
</feature>
<dbReference type="InterPro" id="IPR035864">
    <property type="entry name" value="SOCS4_SH2"/>
</dbReference>
<proteinExistence type="predicted"/>
<evidence type="ECO:0000313" key="12">
    <source>
        <dbReference type="RefSeq" id="XP_007427428.1"/>
    </source>
</evidence>
<dbReference type="Proteomes" id="UP000695026">
    <property type="component" value="Unplaced"/>
</dbReference>
<sequence>MAENKERKPKNADVRPKTSRSRSADRKDGYVWSGKKLSWTKKNENSSNAEMASTSGKPILSLRNQERKHSCSSTEVELEHACGHRFIGRSFKQKLQDAMGQCFPIKSCSTRHSSGLSSKRKIHISELMLDKCPFPPRSELAFRWHLIKRHTAPVKQKSESWLSTGSSKGEGKDEELREIETGDEQDSAALQASNVIDNASCPCVPRDESATGKQLKSNQEESDMDSDDEVVTLCTSSRKRNKPRWETDDELLQLQMPLKYHTQIDYVHCLVPDLLQINNNPCYWGVMDKYAAEALLDGKPEGTFLLRDSAQEDYLFSVSFRRYSRSLHARIEQWNHNFSFDAHDPCVFHSPDITGLLEHYKDPSSCMFFEPLLSTPLNRTFPFSLQHLCRTVICNTTTYDGINALPIPPSVKLYLKEYHYKSKVRVLRIDVPDQHA</sequence>
<evidence type="ECO:0000256" key="3">
    <source>
        <dbReference type="ARBA" id="ARBA00022700"/>
    </source>
</evidence>
<dbReference type="GO" id="GO:0035556">
    <property type="term" value="P:intracellular signal transduction"/>
    <property type="evidence" value="ECO:0007669"/>
    <property type="project" value="InterPro"/>
</dbReference>
<feature type="region of interest" description="Disordered" evidence="7">
    <location>
        <begin position="205"/>
        <end position="229"/>
    </location>
</feature>
<dbReference type="RefSeq" id="XP_007427428.1">
    <property type="nucleotide sequence ID" value="XM_007427366.3"/>
</dbReference>
<dbReference type="InterPro" id="IPR000980">
    <property type="entry name" value="SH2"/>
</dbReference>
<evidence type="ECO:0000313" key="10">
    <source>
        <dbReference type="Proteomes" id="UP000695026"/>
    </source>
</evidence>
<organism evidence="10 12">
    <name type="scientific">Python bivittatus</name>
    <name type="common">Burmese python</name>
    <name type="synonym">Python molurus bivittatus</name>
    <dbReference type="NCBI Taxonomy" id="176946"/>
    <lineage>
        <taxon>Eukaryota</taxon>
        <taxon>Metazoa</taxon>
        <taxon>Chordata</taxon>
        <taxon>Craniata</taxon>
        <taxon>Vertebrata</taxon>
        <taxon>Euteleostomi</taxon>
        <taxon>Lepidosauria</taxon>
        <taxon>Squamata</taxon>
        <taxon>Bifurcata</taxon>
        <taxon>Unidentata</taxon>
        <taxon>Episquamata</taxon>
        <taxon>Toxicofera</taxon>
        <taxon>Serpentes</taxon>
        <taxon>Henophidia</taxon>
        <taxon>Pythonidae</taxon>
        <taxon>Python</taxon>
    </lineage>
</organism>
<name>A0A9F2NC47_PYTBI</name>
<dbReference type="GO" id="GO:0009968">
    <property type="term" value="P:negative regulation of signal transduction"/>
    <property type="evidence" value="ECO:0007669"/>
    <property type="project" value="UniProtKB-KW"/>
</dbReference>
<dbReference type="CTD" id="122809"/>
<evidence type="ECO:0000256" key="5">
    <source>
        <dbReference type="ARBA" id="ARBA00022999"/>
    </source>
</evidence>
<feature type="domain" description="SOCS box" evidence="9">
    <location>
        <begin position="372"/>
        <end position="421"/>
    </location>
</feature>
<feature type="domain" description="SH2" evidence="8">
    <location>
        <begin position="282"/>
        <end position="377"/>
    </location>
</feature>
<gene>
    <name evidence="11 12" type="primary">SOCS4</name>
</gene>
<dbReference type="AlphaFoldDB" id="A0A9F2NC47"/>
<dbReference type="SUPFAM" id="SSF55550">
    <property type="entry name" value="SH2 domain"/>
    <property type="match status" value="1"/>
</dbReference>
<evidence type="ECO:0000259" key="8">
    <source>
        <dbReference type="PROSITE" id="PS50001"/>
    </source>
</evidence>
<evidence type="ECO:0000256" key="7">
    <source>
        <dbReference type="SAM" id="MobiDB-lite"/>
    </source>
</evidence>
<dbReference type="Pfam" id="PF12610">
    <property type="entry name" value="SOCS"/>
    <property type="match status" value="1"/>
</dbReference>
<dbReference type="CDD" id="cd10385">
    <property type="entry name" value="SH2_SOCS4"/>
    <property type="match status" value="1"/>
</dbReference>
<dbReference type="InterPro" id="IPR001496">
    <property type="entry name" value="SOCS_box"/>
</dbReference>